<evidence type="ECO:0000256" key="3">
    <source>
        <dbReference type="SAM" id="MobiDB-lite"/>
    </source>
</evidence>
<dbReference type="EnsemblMetazoa" id="AFUN003368-RB">
    <property type="protein sequence ID" value="AFUN003368-PB"/>
    <property type="gene ID" value="AFUN003368"/>
</dbReference>
<accession>A0A4Y0ARX9</accession>
<feature type="compositionally biased region" description="Low complexity" evidence="3">
    <location>
        <begin position="508"/>
        <end position="519"/>
    </location>
</feature>
<name>A0A4Y0ARX9_ANOFN</name>
<evidence type="ECO:0000313" key="4">
    <source>
        <dbReference type="EnsemblMetazoa" id="AFUN003368-PB"/>
    </source>
</evidence>
<evidence type="ECO:0000256" key="2">
    <source>
        <dbReference type="ARBA" id="ARBA00038934"/>
    </source>
</evidence>
<proteinExistence type="inferred from homology"/>
<feature type="region of interest" description="Disordered" evidence="3">
    <location>
        <begin position="322"/>
        <end position="519"/>
    </location>
</feature>
<dbReference type="AlphaFoldDB" id="A0A4Y0ARX9"/>
<dbReference type="EC" id="2.4.1.186" evidence="2"/>
<dbReference type="GO" id="GO:0005978">
    <property type="term" value="P:glycogen biosynthetic process"/>
    <property type="evidence" value="ECO:0007669"/>
    <property type="project" value="UniProtKB-ARBA"/>
</dbReference>
<dbReference type="FunFam" id="3.90.550.10:FF:000085">
    <property type="entry name" value="Glycogenin, isoform B"/>
    <property type="match status" value="1"/>
</dbReference>
<protein>
    <recommendedName>
        <fullName evidence="2">glycogenin glucosyltransferase</fullName>
        <ecNumber evidence="2">2.4.1.186</ecNumber>
    </recommendedName>
</protein>
<feature type="compositionally biased region" description="Low complexity" evidence="3">
    <location>
        <begin position="482"/>
        <end position="497"/>
    </location>
</feature>
<feature type="compositionally biased region" description="Basic and acidic residues" evidence="3">
    <location>
        <begin position="412"/>
        <end position="423"/>
    </location>
</feature>
<dbReference type="CDD" id="cd02537">
    <property type="entry name" value="GT8_Glycogenin"/>
    <property type="match status" value="1"/>
</dbReference>
<feature type="compositionally biased region" description="Basic and acidic residues" evidence="3">
    <location>
        <begin position="360"/>
        <end position="385"/>
    </location>
</feature>
<dbReference type="STRING" id="62324.A0A4Y0ARX9"/>
<dbReference type="VEuPathDB" id="VectorBase:AFUN2_013679"/>
<organism evidence="4">
    <name type="scientific">Anopheles funestus</name>
    <name type="common">African malaria mosquito</name>
    <dbReference type="NCBI Taxonomy" id="62324"/>
    <lineage>
        <taxon>Eukaryota</taxon>
        <taxon>Metazoa</taxon>
        <taxon>Ecdysozoa</taxon>
        <taxon>Arthropoda</taxon>
        <taxon>Hexapoda</taxon>
        <taxon>Insecta</taxon>
        <taxon>Pterygota</taxon>
        <taxon>Neoptera</taxon>
        <taxon>Endopterygota</taxon>
        <taxon>Diptera</taxon>
        <taxon>Nematocera</taxon>
        <taxon>Culicoidea</taxon>
        <taxon>Culicidae</taxon>
        <taxon>Anophelinae</taxon>
        <taxon>Anopheles</taxon>
    </lineage>
</organism>
<dbReference type="GO" id="GO:0008466">
    <property type="term" value="F:glycogenin glucosyltransferase activity"/>
    <property type="evidence" value="ECO:0007669"/>
    <property type="project" value="UniProtKB-EC"/>
</dbReference>
<dbReference type="Gene3D" id="3.90.550.10">
    <property type="entry name" value="Spore Coat Polysaccharide Biosynthesis Protein SpsA, Chain A"/>
    <property type="match status" value="1"/>
</dbReference>
<dbReference type="InterPro" id="IPR050587">
    <property type="entry name" value="GNT1/Glycosyltrans_8"/>
</dbReference>
<reference evidence="4" key="1">
    <citation type="submission" date="2020-05" db="UniProtKB">
        <authorList>
            <consortium name="EnsemblMetazoa"/>
        </authorList>
    </citation>
    <scope>IDENTIFICATION</scope>
    <source>
        <strain evidence="4">FUMOZ</strain>
    </source>
</reference>
<feature type="compositionally biased region" description="Polar residues" evidence="3">
    <location>
        <begin position="424"/>
        <end position="434"/>
    </location>
</feature>
<sequence>MSKYAWVTLATNDSYSLGALVVAHSLKRVHTVHQMAVLITPGVSEAMKTKLRAVFNVVEEVNLLDSKDAANLALLKRPELGVTFTKLHCWRLTQFEKCVFLDADTLVLRNSDELFEREELSAAPDIGWPDCFNSGVYVFRPNLETFSSLLQFAVTHGSFDGGDQGLLNAYFSEWAHKDIQKHLPFIYNTSSVATYSYLPAFKQFGQNTKILHFIGAVKPWLQNFNSETRKVYVPSEYQHLANFLQYWWDIFAEDVHSRLSPDMSGLAGALAQLHLGEAKSKEQEAYEEHMRRQCWETGNIDYMGRDSFENIWKRIQQTLSAGAGTSAEEKVLESSVAEPVSPATTQRTSRRPSRSRSATPKRDPKDRSPTPQPEDKKPVDKKEGYRQIITTKSPEGKTRTHEKLVYDPSIEDDQKPDSADDRPSTAQAASQVDVKQNVGAETATPQIVREEAKELSQKQSATPTVGGGTSETAPSKTERPTQSSAPAASSSASAAQPTIPKSSPKPVATPTVQASQQQVVQESIAARLIRTFCTIL</sequence>
<dbReference type="InterPro" id="IPR029044">
    <property type="entry name" value="Nucleotide-diphossugar_trans"/>
</dbReference>
<comment type="similarity">
    <text evidence="1">Belongs to the glycosyltransferase 8 family. Glycogenin subfamily.</text>
</comment>
<feature type="compositionally biased region" description="Basic and acidic residues" evidence="3">
    <location>
        <begin position="394"/>
        <end position="405"/>
    </location>
</feature>
<evidence type="ECO:0000256" key="1">
    <source>
        <dbReference type="ARBA" id="ARBA00038162"/>
    </source>
</evidence>
<dbReference type="Pfam" id="PF01501">
    <property type="entry name" value="Glyco_transf_8"/>
    <property type="match status" value="2"/>
</dbReference>
<dbReference type="InterPro" id="IPR002495">
    <property type="entry name" value="Glyco_trans_8"/>
</dbReference>
<dbReference type="SUPFAM" id="SSF53448">
    <property type="entry name" value="Nucleotide-diphospho-sugar transferases"/>
    <property type="match status" value="1"/>
</dbReference>
<dbReference type="VEuPathDB" id="VectorBase:AFUN003368"/>
<dbReference type="PANTHER" id="PTHR11183">
    <property type="entry name" value="GLYCOGENIN SUBFAMILY MEMBER"/>
    <property type="match status" value="1"/>
</dbReference>